<evidence type="ECO:0000313" key="2">
    <source>
        <dbReference type="EMBL" id="BAB07232.1"/>
    </source>
</evidence>
<reference evidence="2 3" key="1">
    <citation type="journal article" date="2000" name="Nucleic Acids Res.">
        <title>Complete genome sequence of the alkaliphilic bacterium Bacillus halodurans and genomic sequence comparison with Bacillus subtilis.</title>
        <authorList>
            <person name="Takami H."/>
            <person name="Nakasone K."/>
            <person name="Takaki Y."/>
            <person name="Maeno G."/>
            <person name="Sasaki R."/>
            <person name="Masui N."/>
            <person name="Fuji F."/>
            <person name="Hirama C."/>
            <person name="Nakamura Y."/>
            <person name="Ogasawara N."/>
            <person name="Kuhara S."/>
            <person name="Horikoshi K."/>
        </authorList>
    </citation>
    <scope>NUCLEOTIDE SEQUENCE [LARGE SCALE GENOMIC DNA]</scope>
    <source>
        <strain evidence="3">ATCC BAA-125 / DSM 18197 / FERM 7344 / JCM 9153 / C-125</strain>
    </source>
</reference>
<dbReference type="Proteomes" id="UP000001258">
    <property type="component" value="Chromosome"/>
</dbReference>
<evidence type="ECO:0000259" key="1">
    <source>
        <dbReference type="Pfam" id="PF00704"/>
    </source>
</evidence>
<dbReference type="KEGG" id="bha:BH3513"/>
<dbReference type="Pfam" id="PF00704">
    <property type="entry name" value="Glyco_hydro_18"/>
    <property type="match status" value="1"/>
</dbReference>
<gene>
    <name evidence="2" type="ordered locus">BH3513</name>
</gene>
<dbReference type="Gene3D" id="2.60.120.560">
    <property type="entry name" value="Exo-inulinase, domain 1"/>
    <property type="match status" value="1"/>
</dbReference>
<dbReference type="RefSeq" id="WP_010899642.1">
    <property type="nucleotide sequence ID" value="NC_002570.2"/>
</dbReference>
<dbReference type="PANTHER" id="PTHR46066">
    <property type="entry name" value="CHITINASE DOMAIN-CONTAINING PROTEIN 1 FAMILY MEMBER"/>
    <property type="match status" value="1"/>
</dbReference>
<accession>Q9K760</accession>
<dbReference type="Gene3D" id="3.20.20.80">
    <property type="entry name" value="Glycosidases"/>
    <property type="match status" value="1"/>
</dbReference>
<organism evidence="2 3">
    <name type="scientific">Halalkalibacterium halodurans (strain ATCC BAA-125 / DSM 18197 / FERM 7344 / JCM 9153 / C-125)</name>
    <name type="common">Bacillus halodurans</name>
    <dbReference type="NCBI Taxonomy" id="272558"/>
    <lineage>
        <taxon>Bacteria</taxon>
        <taxon>Bacillati</taxon>
        <taxon>Bacillota</taxon>
        <taxon>Bacilli</taxon>
        <taxon>Bacillales</taxon>
        <taxon>Bacillaceae</taxon>
        <taxon>Halalkalibacterium (ex Joshi et al. 2022)</taxon>
    </lineage>
</organism>
<evidence type="ECO:0000313" key="3">
    <source>
        <dbReference type="Proteomes" id="UP000001258"/>
    </source>
</evidence>
<dbReference type="CDD" id="cd02795">
    <property type="entry name" value="CBM6-CBM35-CBM36_like"/>
    <property type="match status" value="1"/>
</dbReference>
<dbReference type="InterPro" id="IPR017853">
    <property type="entry name" value="GH"/>
</dbReference>
<dbReference type="HOGENOM" id="CLU_343790_0_0_9"/>
<feature type="domain" description="GH18" evidence="1">
    <location>
        <begin position="137"/>
        <end position="329"/>
    </location>
</feature>
<dbReference type="eggNOG" id="COG3858">
    <property type="taxonomic scope" value="Bacteria"/>
</dbReference>
<dbReference type="PIR" id="A84089">
    <property type="entry name" value="A84089"/>
</dbReference>
<dbReference type="EMBL" id="BA000004">
    <property type="protein sequence ID" value="BAB07232.1"/>
    <property type="molecule type" value="Genomic_DNA"/>
</dbReference>
<name>Q9K760_HALH5</name>
<dbReference type="DNASU" id="893809"/>
<dbReference type="InterPro" id="IPR001223">
    <property type="entry name" value="Glyco_hydro18_cat"/>
</dbReference>
<dbReference type="GO" id="GO:0005975">
    <property type="term" value="P:carbohydrate metabolic process"/>
    <property type="evidence" value="ECO:0007669"/>
    <property type="project" value="InterPro"/>
</dbReference>
<protein>
    <submittedName>
        <fullName evidence="2">BH3513 protein</fullName>
    </submittedName>
</protein>
<keyword evidence="3" id="KW-1185">Reference proteome</keyword>
<proteinExistence type="predicted"/>
<dbReference type="SUPFAM" id="SSF51445">
    <property type="entry name" value="(Trans)glycosidases"/>
    <property type="match status" value="1"/>
</dbReference>
<dbReference type="STRING" id="272558.gene:10729426"/>
<dbReference type="PANTHER" id="PTHR46066:SF2">
    <property type="entry name" value="CHITINASE DOMAIN-CONTAINING PROTEIN 1"/>
    <property type="match status" value="1"/>
</dbReference>
<sequence>MKFISWTLNEPSNAQFAEYATEVSPGEWRILNPDAWKNWGGNQKNFWLAFMNHHDKIYGVGLHDFGVNADGTIYSYKAGEGYPVLNEDETAIRWWMRDSLRFLVDHYPNIKWSLQMVCFDPSRVEPILDNVNGAQDTFVRQLKKIAELYLNRFPGRIKGIEMDFEKTTSRPRSAQEPEKYRDLLRRVKDEVCRPLGLEIRVNLHAMTGEYNPSWYAWTNYSTIAEADLDEYQIMSYDFSAGNTAPGPSTPVWWLLEVLDHVRNVLPPEKTFIGNAAYGRRWSLNRDRLGTAIAYWQLLQWQNGLFKHNAGQRNDQGEFIWFDQSFIPYCGFHDEESGYEYTFLHCYDRFQARFARLLPYNNSQVVYRGTYRNAEYITSYSKHQRAKFTGIQRVLTEATSTSGHISDAHSVWEPKDDLPGYTFYGYNTLPGQYLYDEATNSCVRASGAIGQDGRVTYSFSLSTPGTYRLIATVYFPYLNCRIPINVNGVDYVIGEDIPDWYPFFVNPSHHFFDCGTFSFSTSNTITVGVTQDSAQIMGFVICRDFEHGMSGGEVEYNVNLQVPKKRGSVLDGVVTKVDADMPDEVTLTAELIRRHPRPAIFWEDLFGPFADQEVENLTETNYYQRAITGFRAPNGPYPVDGACRGPLQNIGYSNGTWRPVAASGGDEAHVYCDARNSSAQLVLNREFSFNAHIEADIRALDSNAIYGIRFYARNPGTVGNGYIAQLNYRNRTVRLVYESGGSSQVLATAAMSETLANGLGSRHTLTIRVHNGRIKILVGAVEYINYSGSLPGSLSRGAHGVYANGTRIRCYRLHIATNDRYEPMEKVSAIVDGREYVALEEDRPYSYDELGYLVYSGFNPDEGLDIDIDNDYDNFPIVNIPSWVGEKNIRIRLVDAGVWLRNFYVGDGEEYSIAWNSDLEGFITTLGFIKNYGCKGVGMWTIGQEDPRVFTYLPPPND</sequence>
<dbReference type="AlphaFoldDB" id="Q9K760"/>
<dbReference type="OrthoDB" id="9801455at2"/>